<evidence type="ECO:0000256" key="2">
    <source>
        <dbReference type="ARBA" id="ARBA00023002"/>
    </source>
</evidence>
<dbReference type="InterPro" id="IPR037024">
    <property type="entry name" value="NiFe_Hase_small_N_sf"/>
</dbReference>
<dbReference type="InterPro" id="IPR051349">
    <property type="entry name" value="Hydrogenase_assoc-protein"/>
</dbReference>
<dbReference type="Proteomes" id="UP001499915">
    <property type="component" value="Unassembled WGS sequence"/>
</dbReference>
<comment type="cofactor">
    <cofactor evidence="1">
        <name>[3Fe-4S] cluster</name>
        <dbReference type="ChEBI" id="CHEBI:21137"/>
    </cofactor>
</comment>
<dbReference type="InterPro" id="IPR006137">
    <property type="entry name" value="NADH_UbQ_OxRdtase-like_20kDa"/>
</dbReference>
<name>A0ABN1I0X1_9GAMM</name>
<keyword evidence="2" id="KW-0560">Oxidoreductase</keyword>
<evidence type="ECO:0000259" key="4">
    <source>
        <dbReference type="Pfam" id="PF01058"/>
    </source>
</evidence>
<dbReference type="EMBL" id="BAAAET010000001">
    <property type="protein sequence ID" value="GAA0680050.1"/>
    <property type="molecule type" value="Genomic_DNA"/>
</dbReference>
<keyword evidence="3" id="KW-0003">3Fe-4S</keyword>
<accession>A0ABN1I0X1</accession>
<comment type="caution">
    <text evidence="5">The sequence shown here is derived from an EMBL/GenBank/DDBJ whole genome shotgun (WGS) entry which is preliminary data.</text>
</comment>
<dbReference type="SUPFAM" id="SSF56770">
    <property type="entry name" value="HydA/Nqo6-like"/>
    <property type="match status" value="1"/>
</dbReference>
<gene>
    <name evidence="5" type="ORF">GCM10009104_00380</name>
</gene>
<keyword evidence="3" id="KW-0411">Iron-sulfur</keyword>
<dbReference type="PANTHER" id="PTHR42845">
    <property type="entry name" value="COENZYME F420-REDUCING HYDROGENASE, GAMMA SUBUNIT"/>
    <property type="match status" value="1"/>
</dbReference>
<sequence>MKSLMTSPKTRPRIAVHKFSSCDGCQLAFLNLGEALLQLNEQVEILHFLEAGMSDVAAPVDIAFVEGSLSTPDEQERIRQVRANSRYLVSIGACATSGGLQALRNLDSSHDDWRDAIYARPEFIHTLKDVRPIAAEVRVDLELWGCPVSSAQVLAAVRALLFGVAPVDDRDRVCLECKRQQAVCVMVTQGVPCMGPVTRTGCGALCPRFGRDCYGCYGPSETAQTETLARRFAGLGLLTDAIARRFLLINSQAPAFLQTGRVFYRTSAEDQPVQHQPAGDQDD</sequence>
<dbReference type="RefSeq" id="WP_343800456.1">
    <property type="nucleotide sequence ID" value="NZ_BAAAET010000001.1"/>
</dbReference>
<dbReference type="PANTHER" id="PTHR42845:SF2">
    <property type="entry name" value="F420-NON-REDUCING HYDROGENASE VHU SUBUNIT G"/>
    <property type="match status" value="1"/>
</dbReference>
<keyword evidence="3" id="KW-0479">Metal-binding</keyword>
<evidence type="ECO:0000313" key="5">
    <source>
        <dbReference type="EMBL" id="GAA0680050.1"/>
    </source>
</evidence>
<protein>
    <submittedName>
        <fullName evidence="5">Sulfhydrogenase subunit delta</fullName>
    </submittedName>
</protein>
<proteinExistence type="predicted"/>
<dbReference type="Gene3D" id="3.40.50.700">
    <property type="entry name" value="NADH:ubiquinone oxidoreductase-like, 20kDa subunit"/>
    <property type="match status" value="1"/>
</dbReference>
<dbReference type="Pfam" id="PF01058">
    <property type="entry name" value="Oxidored_q6"/>
    <property type="match status" value="1"/>
</dbReference>
<keyword evidence="3" id="KW-0408">Iron</keyword>
<evidence type="ECO:0000256" key="3">
    <source>
        <dbReference type="ARBA" id="ARBA00023291"/>
    </source>
</evidence>
<reference evidence="5 6" key="1">
    <citation type="journal article" date="2019" name="Int. J. Syst. Evol. Microbiol.">
        <title>The Global Catalogue of Microorganisms (GCM) 10K type strain sequencing project: providing services to taxonomists for standard genome sequencing and annotation.</title>
        <authorList>
            <consortium name="The Broad Institute Genomics Platform"/>
            <consortium name="The Broad Institute Genome Sequencing Center for Infectious Disease"/>
            <person name="Wu L."/>
            <person name="Ma J."/>
        </authorList>
    </citation>
    <scope>NUCLEOTIDE SEQUENCE [LARGE SCALE GENOMIC DNA]</scope>
    <source>
        <strain evidence="5 6">JCM 15134</strain>
    </source>
</reference>
<evidence type="ECO:0000256" key="1">
    <source>
        <dbReference type="ARBA" id="ARBA00001927"/>
    </source>
</evidence>
<organism evidence="5 6">
    <name type="scientific">Marinobacterium maritimum</name>
    <dbReference type="NCBI Taxonomy" id="500162"/>
    <lineage>
        <taxon>Bacteria</taxon>
        <taxon>Pseudomonadati</taxon>
        <taxon>Pseudomonadota</taxon>
        <taxon>Gammaproteobacteria</taxon>
        <taxon>Oceanospirillales</taxon>
        <taxon>Oceanospirillaceae</taxon>
        <taxon>Marinobacterium</taxon>
    </lineage>
</organism>
<feature type="domain" description="NADH:ubiquinone oxidoreductase-like 20kDa subunit" evidence="4">
    <location>
        <begin position="22"/>
        <end position="160"/>
    </location>
</feature>
<evidence type="ECO:0000313" key="6">
    <source>
        <dbReference type="Proteomes" id="UP001499915"/>
    </source>
</evidence>
<keyword evidence="6" id="KW-1185">Reference proteome</keyword>